<protein>
    <submittedName>
        <fullName evidence="2">SseB family protein</fullName>
    </submittedName>
</protein>
<keyword evidence="3" id="KW-1185">Reference proteome</keyword>
<dbReference type="EMBL" id="JAVDDT010000001">
    <property type="protein sequence ID" value="MDQ2068744.1"/>
    <property type="molecule type" value="Genomic_DNA"/>
</dbReference>
<dbReference type="InterPro" id="IPR009839">
    <property type="entry name" value="SseB_N"/>
</dbReference>
<dbReference type="Pfam" id="PF07179">
    <property type="entry name" value="SseB"/>
    <property type="match status" value="1"/>
</dbReference>
<dbReference type="Proteomes" id="UP001239019">
    <property type="component" value="Unassembled WGS sequence"/>
</dbReference>
<dbReference type="RefSeq" id="WP_306727222.1">
    <property type="nucleotide sequence ID" value="NZ_JAVDDT010000001.1"/>
</dbReference>
<gene>
    <name evidence="2" type="ORF">RBH19_02510</name>
</gene>
<feature type="domain" description="SseB protein N-terminal" evidence="1">
    <location>
        <begin position="22"/>
        <end position="133"/>
    </location>
</feature>
<evidence type="ECO:0000313" key="2">
    <source>
        <dbReference type="EMBL" id="MDQ2068744.1"/>
    </source>
</evidence>
<organism evidence="2 3">
    <name type="scientific">Natronospira bacteriovora</name>
    <dbReference type="NCBI Taxonomy" id="3069753"/>
    <lineage>
        <taxon>Bacteria</taxon>
        <taxon>Pseudomonadati</taxon>
        <taxon>Pseudomonadota</taxon>
        <taxon>Gammaproteobacteria</taxon>
        <taxon>Natronospirales</taxon>
        <taxon>Natronospiraceae</taxon>
        <taxon>Natronospira</taxon>
    </lineage>
</organism>
<evidence type="ECO:0000259" key="1">
    <source>
        <dbReference type="Pfam" id="PF07179"/>
    </source>
</evidence>
<accession>A0ABU0W456</accession>
<reference evidence="2 3" key="1">
    <citation type="submission" date="2023-08" db="EMBL/GenBank/DDBJ databases">
        <title>Whole-genome sequencing of halo(alkali)philic microorganisms from hypersaline lakes.</title>
        <authorList>
            <person name="Sorokin D.Y."/>
            <person name="Abbas B."/>
            <person name="Merkel A.Y."/>
        </authorList>
    </citation>
    <scope>NUCLEOTIDE SEQUENCE [LARGE SCALE GENOMIC DNA]</scope>
    <source>
        <strain evidence="2 3">AB-CW4</strain>
    </source>
</reference>
<evidence type="ECO:0000313" key="3">
    <source>
        <dbReference type="Proteomes" id="UP001239019"/>
    </source>
</evidence>
<proteinExistence type="predicted"/>
<comment type="caution">
    <text evidence="2">The sequence shown here is derived from an EMBL/GenBank/DDBJ whole genome shotgun (WGS) entry which is preliminary data.</text>
</comment>
<sequence>MAENENAANEQDFEIKSELEFLLQAGREGKISLATLFQALLRSHVYMVLDSQVNEGDNLGSVQSLMVENDQGEQLLTIFTGRERCESFVGKHPGYDHPTQFPAPLLIDNMRDDMGLVINPGLAVGIQITAEGMRGLRRDFGPPVLKNIPAPMEGGQGGNA</sequence>
<name>A0ABU0W456_9GAMM</name>